<dbReference type="Gene3D" id="3.40.50.300">
    <property type="entry name" value="P-loop containing nucleotide triphosphate hydrolases"/>
    <property type="match status" value="1"/>
</dbReference>
<evidence type="ECO:0000313" key="17">
    <source>
        <dbReference type="EMBL" id="HIU96062.1"/>
    </source>
</evidence>
<evidence type="ECO:0000256" key="14">
    <source>
        <dbReference type="ARBA" id="ARBA00044143"/>
    </source>
</evidence>
<evidence type="ECO:0000256" key="4">
    <source>
        <dbReference type="ARBA" id="ARBA00022475"/>
    </source>
</evidence>
<reference evidence="17" key="2">
    <citation type="journal article" date="2021" name="PeerJ">
        <title>Extensive microbial diversity within the chicken gut microbiome revealed by metagenomics and culture.</title>
        <authorList>
            <person name="Gilroy R."/>
            <person name="Ravi A."/>
            <person name="Getino M."/>
            <person name="Pursley I."/>
            <person name="Horton D.L."/>
            <person name="Alikhan N.F."/>
            <person name="Baker D."/>
            <person name="Gharbi K."/>
            <person name="Hall N."/>
            <person name="Watson M."/>
            <person name="Adriaenssens E.M."/>
            <person name="Foster-Nyarko E."/>
            <person name="Jarju S."/>
            <person name="Secka A."/>
            <person name="Antonio M."/>
            <person name="Oren A."/>
            <person name="Chaudhuri R.R."/>
            <person name="La Ragione R."/>
            <person name="Hildebrand F."/>
            <person name="Pallen M.J."/>
        </authorList>
    </citation>
    <scope>NUCLEOTIDE SEQUENCE</scope>
    <source>
        <strain evidence="17">ChiSjej4B22-8349</strain>
    </source>
</reference>
<accession>A0A9D1N6I6</accession>
<evidence type="ECO:0000256" key="8">
    <source>
        <dbReference type="ARBA" id="ARBA00022967"/>
    </source>
</evidence>
<dbReference type="NCBIfam" id="TIGR01727">
    <property type="entry name" value="oligo_HPY"/>
    <property type="match status" value="1"/>
</dbReference>
<keyword evidence="8" id="KW-1278">Translocase</keyword>
<evidence type="ECO:0000256" key="9">
    <source>
        <dbReference type="ARBA" id="ARBA00023065"/>
    </source>
</evidence>
<keyword evidence="7 17" id="KW-0067">ATP-binding</keyword>
<dbReference type="InterPro" id="IPR050388">
    <property type="entry name" value="ABC_Ni/Peptide_Import"/>
</dbReference>
<evidence type="ECO:0000256" key="5">
    <source>
        <dbReference type="ARBA" id="ARBA00022596"/>
    </source>
</evidence>
<evidence type="ECO:0000313" key="18">
    <source>
        <dbReference type="Proteomes" id="UP000824130"/>
    </source>
</evidence>
<dbReference type="SMART" id="SM00382">
    <property type="entry name" value="AAA"/>
    <property type="match status" value="1"/>
</dbReference>
<dbReference type="PANTHER" id="PTHR43297">
    <property type="entry name" value="OLIGOPEPTIDE TRANSPORT ATP-BINDING PROTEIN APPD"/>
    <property type="match status" value="1"/>
</dbReference>
<reference evidence="17" key="1">
    <citation type="submission" date="2020-10" db="EMBL/GenBank/DDBJ databases">
        <authorList>
            <person name="Gilroy R."/>
        </authorList>
    </citation>
    <scope>NUCLEOTIDE SEQUENCE</scope>
    <source>
        <strain evidence="17">ChiSjej4B22-8349</strain>
    </source>
</reference>
<gene>
    <name evidence="17" type="ORF">IAD25_05040</name>
</gene>
<evidence type="ECO:0000256" key="11">
    <source>
        <dbReference type="ARBA" id="ARBA00023136"/>
    </source>
</evidence>
<dbReference type="Pfam" id="PF00005">
    <property type="entry name" value="ABC_tran"/>
    <property type="match status" value="1"/>
</dbReference>
<sequence>MTDEKKISGPGNIGTVAENAADNAKVPLLSVRNLTVSFNRYDRGFDKYDLEVIHSLDVEVYPGEVIAVVGASGSGKSLLAHSVLGILPENAAVTGKMEYMGQPLTAELQRKLRGRDMVLIPQSVEFLDPLMKVGEQVKGVRGTMEKVRSVFKRYELPDKTEGMYPFQLSGGMARRVLISTAVMEEAKLIIADEPTPGLGVDMAMETLRHFRKLADDGCGVLLITHDIDLAFGIADRIAVFYAGTTVEVCSAEDFRKGKDALRHPYSKAFIDALPQNDFKPIAGTQPYAGALPKGCLFADRCPLRTEECSGSIEMKELRGGKVRCIHAT</sequence>
<comment type="caution">
    <text evidence="17">The sequence shown here is derived from an EMBL/GenBank/DDBJ whole genome shotgun (WGS) entry which is preliminary data.</text>
</comment>
<dbReference type="EC" id="7.2.2.11" evidence="13"/>
<dbReference type="GO" id="GO:0015413">
    <property type="term" value="F:ABC-type nickel transporter activity"/>
    <property type="evidence" value="ECO:0007669"/>
    <property type="project" value="UniProtKB-EC"/>
</dbReference>
<dbReference type="AlphaFoldDB" id="A0A9D1N6I6"/>
<dbReference type="PROSITE" id="PS00211">
    <property type="entry name" value="ABC_TRANSPORTER_1"/>
    <property type="match status" value="1"/>
</dbReference>
<evidence type="ECO:0000256" key="12">
    <source>
        <dbReference type="ARBA" id="ARBA00038669"/>
    </source>
</evidence>
<dbReference type="InterPro" id="IPR003593">
    <property type="entry name" value="AAA+_ATPase"/>
</dbReference>
<dbReference type="Pfam" id="PF08352">
    <property type="entry name" value="oligo_HPY"/>
    <property type="match status" value="1"/>
</dbReference>
<comment type="similarity">
    <text evidence="2">Belongs to the ABC transporter superfamily.</text>
</comment>
<comment type="subcellular location">
    <subcellularLocation>
        <location evidence="1">Cell membrane</location>
        <topology evidence="1">Peripheral membrane protein</topology>
    </subcellularLocation>
</comment>
<evidence type="ECO:0000256" key="6">
    <source>
        <dbReference type="ARBA" id="ARBA00022741"/>
    </source>
</evidence>
<keyword evidence="4" id="KW-1003">Cell membrane</keyword>
<keyword evidence="6" id="KW-0547">Nucleotide-binding</keyword>
<keyword evidence="11" id="KW-0472">Membrane</keyword>
<dbReference type="GO" id="GO:0016887">
    <property type="term" value="F:ATP hydrolysis activity"/>
    <property type="evidence" value="ECO:0007669"/>
    <property type="project" value="InterPro"/>
</dbReference>
<dbReference type="EMBL" id="DVOB01000111">
    <property type="protein sequence ID" value="HIU96062.1"/>
    <property type="molecule type" value="Genomic_DNA"/>
</dbReference>
<evidence type="ECO:0000256" key="1">
    <source>
        <dbReference type="ARBA" id="ARBA00004202"/>
    </source>
</evidence>
<feature type="domain" description="ABC transporter" evidence="16">
    <location>
        <begin position="31"/>
        <end position="267"/>
    </location>
</feature>
<dbReference type="SUPFAM" id="SSF52540">
    <property type="entry name" value="P-loop containing nucleoside triphosphate hydrolases"/>
    <property type="match status" value="1"/>
</dbReference>
<dbReference type="InterPro" id="IPR017871">
    <property type="entry name" value="ABC_transporter-like_CS"/>
</dbReference>
<dbReference type="InterPro" id="IPR013563">
    <property type="entry name" value="Oligopep_ABC_C"/>
</dbReference>
<comment type="subunit">
    <text evidence="12">The complex is composed of two ATP-binding proteins (NikD and NikE), two transmembrane proteins (NikB and NikC) and a solute-binding protein (NikA).</text>
</comment>
<dbReference type="PANTHER" id="PTHR43297:SF13">
    <property type="entry name" value="NICKEL ABC TRANSPORTER, ATP-BINDING PROTEIN"/>
    <property type="match status" value="1"/>
</dbReference>
<keyword evidence="5" id="KW-0533">Nickel</keyword>
<dbReference type="GO" id="GO:0015833">
    <property type="term" value="P:peptide transport"/>
    <property type="evidence" value="ECO:0007669"/>
    <property type="project" value="InterPro"/>
</dbReference>
<keyword evidence="3" id="KW-0813">Transport</keyword>
<name>A0A9D1N6I6_9FIRM</name>
<protein>
    <recommendedName>
        <fullName evidence="14">Nickel import system ATP-binding protein NikD</fullName>
        <ecNumber evidence="13">7.2.2.11</ecNumber>
    </recommendedName>
</protein>
<dbReference type="GO" id="GO:0005886">
    <property type="term" value="C:plasma membrane"/>
    <property type="evidence" value="ECO:0007669"/>
    <property type="project" value="UniProtKB-SubCell"/>
</dbReference>
<dbReference type="PROSITE" id="PS50893">
    <property type="entry name" value="ABC_TRANSPORTER_2"/>
    <property type="match status" value="1"/>
</dbReference>
<dbReference type="Proteomes" id="UP000824130">
    <property type="component" value="Unassembled WGS sequence"/>
</dbReference>
<evidence type="ECO:0000256" key="7">
    <source>
        <dbReference type="ARBA" id="ARBA00022840"/>
    </source>
</evidence>
<evidence type="ECO:0000256" key="13">
    <source>
        <dbReference type="ARBA" id="ARBA00039098"/>
    </source>
</evidence>
<evidence type="ECO:0000256" key="15">
    <source>
        <dbReference type="ARBA" id="ARBA00048610"/>
    </source>
</evidence>
<dbReference type="InterPro" id="IPR027417">
    <property type="entry name" value="P-loop_NTPase"/>
</dbReference>
<comment type="catalytic activity">
    <reaction evidence="15">
        <text>Ni(2+)(out) + ATP + H2O = Ni(2+)(in) + ADP + phosphate + H(+)</text>
        <dbReference type="Rhea" id="RHEA:15557"/>
        <dbReference type="ChEBI" id="CHEBI:15377"/>
        <dbReference type="ChEBI" id="CHEBI:15378"/>
        <dbReference type="ChEBI" id="CHEBI:30616"/>
        <dbReference type="ChEBI" id="CHEBI:43474"/>
        <dbReference type="ChEBI" id="CHEBI:49786"/>
        <dbReference type="ChEBI" id="CHEBI:456216"/>
        <dbReference type="EC" id="7.2.2.11"/>
    </reaction>
    <physiologicalReaction direction="left-to-right" evidence="15">
        <dbReference type="Rhea" id="RHEA:15558"/>
    </physiologicalReaction>
</comment>
<keyword evidence="10" id="KW-0921">Nickel transport</keyword>
<evidence type="ECO:0000256" key="3">
    <source>
        <dbReference type="ARBA" id="ARBA00022448"/>
    </source>
</evidence>
<keyword evidence="9" id="KW-0406">Ion transport</keyword>
<dbReference type="InterPro" id="IPR003439">
    <property type="entry name" value="ABC_transporter-like_ATP-bd"/>
</dbReference>
<organism evidence="17 18">
    <name type="scientific">Candidatus Allocopromorpha excrementipullorum</name>
    <dbReference type="NCBI Taxonomy" id="2840743"/>
    <lineage>
        <taxon>Bacteria</taxon>
        <taxon>Bacillati</taxon>
        <taxon>Bacillota</taxon>
        <taxon>Clostridia</taxon>
        <taxon>Eubacteriales</taxon>
        <taxon>Eubacteriaceae</taxon>
        <taxon>Eubacteriaceae incertae sedis</taxon>
        <taxon>Candidatus Allocopromorpha</taxon>
    </lineage>
</organism>
<proteinExistence type="inferred from homology"/>
<evidence type="ECO:0000256" key="2">
    <source>
        <dbReference type="ARBA" id="ARBA00005417"/>
    </source>
</evidence>
<dbReference type="GO" id="GO:0005524">
    <property type="term" value="F:ATP binding"/>
    <property type="evidence" value="ECO:0007669"/>
    <property type="project" value="UniProtKB-KW"/>
</dbReference>
<evidence type="ECO:0000259" key="16">
    <source>
        <dbReference type="PROSITE" id="PS50893"/>
    </source>
</evidence>
<evidence type="ECO:0000256" key="10">
    <source>
        <dbReference type="ARBA" id="ARBA00023112"/>
    </source>
</evidence>